<evidence type="ECO:0000313" key="1">
    <source>
        <dbReference type="EMBL" id="KAG2279726.1"/>
    </source>
</evidence>
<proteinExistence type="predicted"/>
<dbReference type="EMBL" id="JAAMPC010000011">
    <property type="protein sequence ID" value="KAG2279726.1"/>
    <property type="molecule type" value="Genomic_DNA"/>
</dbReference>
<accession>A0A8X7UKY1</accession>
<reference evidence="1 2" key="1">
    <citation type="submission" date="2020-02" db="EMBL/GenBank/DDBJ databases">
        <authorList>
            <person name="Ma Q."/>
            <person name="Huang Y."/>
            <person name="Song X."/>
            <person name="Pei D."/>
        </authorList>
    </citation>
    <scope>NUCLEOTIDE SEQUENCE [LARGE SCALE GENOMIC DNA]</scope>
    <source>
        <strain evidence="1">Sxm20200214</strain>
        <tissue evidence="1">Leaf</tissue>
    </source>
</reference>
<dbReference type="Pfam" id="PF04724">
    <property type="entry name" value="Glyco_transf_17"/>
    <property type="match status" value="2"/>
</dbReference>
<dbReference type="GO" id="GO:0006044">
    <property type="term" value="P:N-acetylglucosamine metabolic process"/>
    <property type="evidence" value="ECO:0007669"/>
    <property type="project" value="TreeGrafter"/>
</dbReference>
<evidence type="ECO:0000313" key="2">
    <source>
        <dbReference type="Proteomes" id="UP000886595"/>
    </source>
</evidence>
<protein>
    <submittedName>
        <fullName evidence="1">Uncharacterized protein</fullName>
    </submittedName>
</protein>
<gene>
    <name evidence="1" type="ORF">Bca52824_050946</name>
</gene>
<organism evidence="1 2">
    <name type="scientific">Brassica carinata</name>
    <name type="common">Ethiopian mustard</name>
    <name type="synonym">Abyssinian cabbage</name>
    <dbReference type="NCBI Taxonomy" id="52824"/>
    <lineage>
        <taxon>Eukaryota</taxon>
        <taxon>Viridiplantae</taxon>
        <taxon>Streptophyta</taxon>
        <taxon>Embryophyta</taxon>
        <taxon>Tracheophyta</taxon>
        <taxon>Spermatophyta</taxon>
        <taxon>Magnoliopsida</taxon>
        <taxon>eudicotyledons</taxon>
        <taxon>Gunneridae</taxon>
        <taxon>Pentapetalae</taxon>
        <taxon>rosids</taxon>
        <taxon>malvids</taxon>
        <taxon>Brassicales</taxon>
        <taxon>Brassicaceae</taxon>
        <taxon>Brassiceae</taxon>
        <taxon>Brassica</taxon>
    </lineage>
</organism>
<dbReference type="Proteomes" id="UP000886595">
    <property type="component" value="Unassembled WGS sequence"/>
</dbReference>
<dbReference type="OrthoDB" id="6474464at2759"/>
<sequence length="151" mass="17788">MSDVDEIPSSHTINLLRWCDGYPPVLHLQLRNYLYSFEYYVDSKSWRGSVHRYIPGKTRRTSEFVFKMKAYSHNDRVRFSHYLNPKRIQDVICRGTDLFDKIPEEYTFREIIGKLGPIPRSYSAVHLPAHLIEKAESYKYLLPGNCVRESG</sequence>
<dbReference type="GO" id="GO:0003830">
    <property type="term" value="F:beta-1,4-mannosylglycoprotein 4-beta-N-acetylglucosaminyltransferase activity"/>
    <property type="evidence" value="ECO:0007669"/>
    <property type="project" value="InterPro"/>
</dbReference>
<dbReference type="GO" id="GO:0016020">
    <property type="term" value="C:membrane"/>
    <property type="evidence" value="ECO:0007669"/>
    <property type="project" value="InterPro"/>
</dbReference>
<comment type="caution">
    <text evidence="1">The sequence shown here is derived from an EMBL/GenBank/DDBJ whole genome shotgun (WGS) entry which is preliminary data.</text>
</comment>
<name>A0A8X7UKY1_BRACI</name>
<keyword evidence="2" id="KW-1185">Reference proteome</keyword>
<dbReference type="InterPro" id="IPR006813">
    <property type="entry name" value="Glyco_trans_17"/>
</dbReference>
<dbReference type="PANTHER" id="PTHR12224">
    <property type="entry name" value="BETA-1,4-MANNOSYL-GLYCOPROTEIN BETA-1,4-N-ACETYLGLUCOSAMINYL-TRANSFERASE"/>
    <property type="match status" value="1"/>
</dbReference>
<dbReference type="AlphaFoldDB" id="A0A8X7UKY1"/>
<dbReference type="PANTHER" id="PTHR12224:SF14">
    <property type="entry name" value="BETA-1,4-MANNOSYL-GLYCOPROTEIN 4-BETA-N-ACETYLGLUCOSAMINYLTRANSFERASE-LIKE ISOFORM X1"/>
    <property type="match status" value="1"/>
</dbReference>